<evidence type="ECO:0000256" key="3">
    <source>
        <dbReference type="RuleBase" id="RU003616"/>
    </source>
</evidence>
<evidence type="ECO:0000256" key="1">
    <source>
        <dbReference type="ARBA" id="ARBA00023016"/>
    </source>
</evidence>
<evidence type="ECO:0000259" key="5">
    <source>
        <dbReference type="PROSITE" id="PS01031"/>
    </source>
</evidence>
<dbReference type="CDD" id="cd06464">
    <property type="entry name" value="ACD_sHsps-like"/>
    <property type="match status" value="1"/>
</dbReference>
<feature type="compositionally biased region" description="Polar residues" evidence="4">
    <location>
        <begin position="136"/>
        <end position="161"/>
    </location>
</feature>
<dbReference type="PROSITE" id="PS01031">
    <property type="entry name" value="SHSP"/>
    <property type="match status" value="1"/>
</dbReference>
<dbReference type="Gene3D" id="2.60.40.790">
    <property type="match status" value="1"/>
</dbReference>
<feature type="compositionally biased region" description="Basic and acidic residues" evidence="4">
    <location>
        <begin position="86"/>
        <end position="98"/>
    </location>
</feature>
<dbReference type="Pfam" id="PF00011">
    <property type="entry name" value="HSP20"/>
    <property type="match status" value="1"/>
</dbReference>
<evidence type="ECO:0000313" key="7">
    <source>
        <dbReference type="Proteomes" id="UP000094526"/>
    </source>
</evidence>
<dbReference type="SUPFAM" id="SSF49764">
    <property type="entry name" value="HSP20-like chaperones"/>
    <property type="match status" value="1"/>
</dbReference>
<evidence type="ECO:0000256" key="4">
    <source>
        <dbReference type="SAM" id="MobiDB-lite"/>
    </source>
</evidence>
<dbReference type="VEuPathDB" id="FungiDB:CLCR_02105"/>
<feature type="domain" description="SHSP" evidence="5">
    <location>
        <begin position="42"/>
        <end position="224"/>
    </location>
</feature>
<keyword evidence="7" id="KW-1185">Reference proteome</keyword>
<feature type="compositionally biased region" description="Polar residues" evidence="4">
    <location>
        <begin position="114"/>
        <end position="123"/>
    </location>
</feature>
<reference evidence="7" key="1">
    <citation type="submission" date="2015-07" db="EMBL/GenBank/DDBJ databases">
        <authorList>
            <person name="Teixeira M.M."/>
            <person name="Souza R.C."/>
            <person name="Almeida L.G."/>
            <person name="Vicente V.A."/>
            <person name="de Hoog S."/>
            <person name="Bocca A.L."/>
            <person name="de Almeida S.R."/>
            <person name="Vasconcelos A.T."/>
            <person name="Felipe M.S."/>
        </authorList>
    </citation>
    <scope>NUCLEOTIDE SEQUENCE [LARGE SCALE GENOMIC DNA]</scope>
    <source>
        <strain evidence="7">KSF</strain>
    </source>
</reference>
<dbReference type="EMBL" id="LGRB01000015">
    <property type="protein sequence ID" value="OCT46564.1"/>
    <property type="molecule type" value="Genomic_DNA"/>
</dbReference>
<dbReference type="OrthoDB" id="1431247at2759"/>
<gene>
    <name evidence="6" type="primary">hsp30</name>
    <name evidence="6" type="ORF">CLCR_02105</name>
</gene>
<dbReference type="eggNOG" id="KOG0710">
    <property type="taxonomic scope" value="Eukaryota"/>
</dbReference>
<comment type="caution">
    <text evidence="6">The sequence shown here is derived from an EMBL/GenBank/DDBJ whole genome shotgun (WGS) entry which is preliminary data.</text>
</comment>
<evidence type="ECO:0000256" key="2">
    <source>
        <dbReference type="PROSITE-ProRule" id="PRU00285"/>
    </source>
</evidence>
<comment type="similarity">
    <text evidence="2 3">Belongs to the small heat shock protein (HSP20) family.</text>
</comment>
<dbReference type="InterPro" id="IPR002068">
    <property type="entry name" value="A-crystallin/Hsp20_dom"/>
</dbReference>
<dbReference type="VEuPathDB" id="FungiDB:G647_01292"/>
<keyword evidence="1 6" id="KW-0346">Stress response</keyword>
<dbReference type="STRING" id="86049.A0A1C1CDF6"/>
<dbReference type="AlphaFoldDB" id="A0A1C1CDF6"/>
<sequence>MSFLFPRIAFAPVRCGPVRHEAAPLFSLFDDTFNELQRASQAARKQFNPRFDLKETKEAYSLEGELPGIDQKDLNIEFTDEHTLVIKGRTERQSESGRRPQAVEAEQKAAIEGTSANSESGSVKSHRPTVEDEEPANSSAATENETEVASSTPTSAEQQVGKTEEQQPEQQYWITERHVGEFTRSFSFPHRVNQEAVKASLKNGILSIVVPKAPAPESRRIAIE</sequence>
<proteinExistence type="inferred from homology"/>
<organism evidence="6 7">
    <name type="scientific">Cladophialophora carrionii</name>
    <dbReference type="NCBI Taxonomy" id="86049"/>
    <lineage>
        <taxon>Eukaryota</taxon>
        <taxon>Fungi</taxon>
        <taxon>Dikarya</taxon>
        <taxon>Ascomycota</taxon>
        <taxon>Pezizomycotina</taxon>
        <taxon>Eurotiomycetes</taxon>
        <taxon>Chaetothyriomycetidae</taxon>
        <taxon>Chaetothyriales</taxon>
        <taxon>Herpotrichiellaceae</taxon>
        <taxon>Cladophialophora</taxon>
    </lineage>
</organism>
<evidence type="ECO:0000313" key="6">
    <source>
        <dbReference type="EMBL" id="OCT46564.1"/>
    </source>
</evidence>
<dbReference type="Proteomes" id="UP000094526">
    <property type="component" value="Unassembled WGS sequence"/>
</dbReference>
<feature type="region of interest" description="Disordered" evidence="4">
    <location>
        <begin position="86"/>
        <end position="171"/>
    </location>
</feature>
<dbReference type="PANTHER" id="PTHR11527">
    <property type="entry name" value="HEAT-SHOCK PROTEIN 20 FAMILY MEMBER"/>
    <property type="match status" value="1"/>
</dbReference>
<name>A0A1C1CDF6_9EURO</name>
<accession>A0A1C1CDF6</accession>
<dbReference type="InterPro" id="IPR031107">
    <property type="entry name" value="Small_HSP"/>
</dbReference>
<dbReference type="InterPro" id="IPR008978">
    <property type="entry name" value="HSP20-like_chaperone"/>
</dbReference>
<protein>
    <submittedName>
        <fullName evidence="6">30 kDa heat shock protein</fullName>
    </submittedName>
</protein>